<dbReference type="Proteomes" id="UP001571476">
    <property type="component" value="Unassembled WGS sequence"/>
</dbReference>
<evidence type="ECO:0000313" key="2">
    <source>
        <dbReference type="Proteomes" id="UP001571476"/>
    </source>
</evidence>
<keyword evidence="2" id="KW-1185">Reference proteome</keyword>
<dbReference type="RefSeq" id="WP_372564331.1">
    <property type="nucleotide sequence ID" value="NZ_JBGOSP010000013.1"/>
</dbReference>
<gene>
    <name evidence="1" type="ORF">ACEG43_25795</name>
</gene>
<dbReference type="SUPFAM" id="SSF51735">
    <property type="entry name" value="NAD(P)-binding Rossmann-fold domains"/>
    <property type="match status" value="1"/>
</dbReference>
<comment type="caution">
    <text evidence="1">The sequence shown here is derived from an EMBL/GenBank/DDBJ whole genome shotgun (WGS) entry which is preliminary data.</text>
</comment>
<dbReference type="EMBL" id="JBGOSP010000013">
    <property type="protein sequence ID" value="MFA3839545.1"/>
    <property type="molecule type" value="Genomic_DNA"/>
</dbReference>
<organism evidence="1 2">
    <name type="scientific">Streptomyces aureus</name>
    <dbReference type="NCBI Taxonomy" id="193461"/>
    <lineage>
        <taxon>Bacteria</taxon>
        <taxon>Bacillati</taxon>
        <taxon>Actinomycetota</taxon>
        <taxon>Actinomycetes</taxon>
        <taxon>Kitasatosporales</taxon>
        <taxon>Streptomycetaceae</taxon>
        <taxon>Streptomyces</taxon>
    </lineage>
</organism>
<proteinExistence type="predicted"/>
<name>A0ABV4SM54_9ACTN</name>
<accession>A0ABV4SM54</accession>
<sequence>MAHFAGRATILRPGVILGPGEYVGRLPWWLSRCERGGTILAPGRPGQQIQPADVRDVAEFALTAPPGTYNVAAPRGRDTMSDLLAACLHVTGNGGHFAWAGDDLLKRHGVREWTELPLWRATKGTWAVDSARAQKAGLQCRPLADTVVDTWAWLEAGDGPVAHPRWDDHGISPAKEQELLHFLQS</sequence>
<dbReference type="InterPro" id="IPR036291">
    <property type="entry name" value="NAD(P)-bd_dom_sf"/>
</dbReference>
<dbReference type="Gene3D" id="3.40.50.720">
    <property type="entry name" value="NAD(P)-binding Rossmann-like Domain"/>
    <property type="match status" value="1"/>
</dbReference>
<protein>
    <submittedName>
        <fullName evidence="1">Epimerase</fullName>
    </submittedName>
</protein>
<evidence type="ECO:0000313" key="1">
    <source>
        <dbReference type="EMBL" id="MFA3839545.1"/>
    </source>
</evidence>
<reference evidence="1 2" key="1">
    <citation type="submission" date="2024-08" db="EMBL/GenBank/DDBJ databases">
        <title>Genome sequence of Streptomyces aureus CACIA-1.46HGO.</title>
        <authorList>
            <person name="Evangelista-Martinez Z."/>
        </authorList>
    </citation>
    <scope>NUCLEOTIDE SEQUENCE [LARGE SCALE GENOMIC DNA]</scope>
    <source>
        <strain evidence="1 2">CACIA-1.46HGO</strain>
    </source>
</reference>